<proteinExistence type="inferred from homology"/>
<feature type="binding site" evidence="4">
    <location>
        <position position="14"/>
    </location>
    <ligand>
        <name>FAD</name>
        <dbReference type="ChEBI" id="CHEBI:57692"/>
    </ligand>
</feature>
<feature type="domain" description="Amine oxidase" evidence="7">
    <location>
        <begin position="14"/>
        <end position="485"/>
    </location>
</feature>
<evidence type="ECO:0000256" key="1">
    <source>
        <dbReference type="ARBA" id="ARBA00001974"/>
    </source>
</evidence>
<evidence type="ECO:0000259" key="7">
    <source>
        <dbReference type="Pfam" id="PF01593"/>
    </source>
</evidence>
<gene>
    <name evidence="8" type="ORF">BD324DRAFT_638940</name>
</gene>
<dbReference type="InterPro" id="IPR050281">
    <property type="entry name" value="Flavin_monoamine_oxidase"/>
</dbReference>
<dbReference type="GO" id="GO:0050660">
    <property type="term" value="F:flavin adenine dinucleotide binding"/>
    <property type="evidence" value="ECO:0007669"/>
    <property type="project" value="TreeGrafter"/>
</dbReference>
<evidence type="ECO:0000313" key="9">
    <source>
        <dbReference type="Proteomes" id="UP000193218"/>
    </source>
</evidence>
<dbReference type="RefSeq" id="XP_021867937.1">
    <property type="nucleotide sequence ID" value="XM_022017176.1"/>
</dbReference>
<organism evidence="8 9">
    <name type="scientific">Kockovaella imperatae</name>
    <dbReference type="NCBI Taxonomy" id="4999"/>
    <lineage>
        <taxon>Eukaryota</taxon>
        <taxon>Fungi</taxon>
        <taxon>Dikarya</taxon>
        <taxon>Basidiomycota</taxon>
        <taxon>Agaricomycotina</taxon>
        <taxon>Tremellomycetes</taxon>
        <taxon>Tremellales</taxon>
        <taxon>Cuniculitremaceae</taxon>
        <taxon>Kockovaella</taxon>
    </lineage>
</organism>
<dbReference type="EMBL" id="NBSH01000018">
    <property type="protein sequence ID" value="ORX33627.1"/>
    <property type="molecule type" value="Genomic_DNA"/>
</dbReference>
<reference evidence="8 9" key="1">
    <citation type="submission" date="2017-03" db="EMBL/GenBank/DDBJ databases">
        <title>Widespread Adenine N6-methylation of Active Genes in Fungi.</title>
        <authorList>
            <consortium name="DOE Joint Genome Institute"/>
            <person name="Mondo S.J."/>
            <person name="Dannebaum R.O."/>
            <person name="Kuo R.C."/>
            <person name="Louie K.B."/>
            <person name="Bewick A.J."/>
            <person name="Labutti K."/>
            <person name="Haridas S."/>
            <person name="Kuo A."/>
            <person name="Salamov A."/>
            <person name="Ahrendt S.R."/>
            <person name="Lau R."/>
            <person name="Bowen B.P."/>
            <person name="Lipzen A."/>
            <person name="Sullivan W."/>
            <person name="Andreopoulos W.B."/>
            <person name="Clum A."/>
            <person name="Lindquist E."/>
            <person name="Daum C."/>
            <person name="Northen T.R."/>
            <person name="Ramamoorthy G."/>
            <person name="Schmitz R.J."/>
            <person name="Gryganskyi A."/>
            <person name="Culley D."/>
            <person name="Magnuson J."/>
            <person name="James T.Y."/>
            <person name="O'Malley M.A."/>
            <person name="Stajich J.E."/>
            <person name="Spatafora J.W."/>
            <person name="Visel A."/>
            <person name="Grigoriev I.V."/>
        </authorList>
    </citation>
    <scope>NUCLEOTIDE SEQUENCE [LARGE SCALE GENOMIC DNA]</scope>
    <source>
        <strain evidence="8 9">NRRL Y-17943</strain>
    </source>
</reference>
<dbReference type="STRING" id="4999.A0A1Y1U800"/>
<dbReference type="PANTHER" id="PTHR10742:SF386">
    <property type="entry name" value="LYSINE-SPECIFIC HISTONE DEMETHYLASE 1A"/>
    <property type="match status" value="1"/>
</dbReference>
<dbReference type="OrthoDB" id="5046242at2759"/>
<dbReference type="InParanoid" id="A0A1Y1U800"/>
<feature type="binding site" evidence="4">
    <location>
        <position position="372"/>
    </location>
    <ligand>
        <name>substrate</name>
    </ligand>
</feature>
<dbReference type="GO" id="GO:0003682">
    <property type="term" value="F:chromatin binding"/>
    <property type="evidence" value="ECO:0007669"/>
    <property type="project" value="TreeGrafter"/>
</dbReference>
<evidence type="ECO:0000256" key="3">
    <source>
        <dbReference type="ARBA" id="ARBA00023002"/>
    </source>
</evidence>
<sequence>MPVFDTIIIGAGWSGAVAAKHLSSKGRSVLVLEARDRVGGRADTWKDGNVKVDVGCSWIHGYKEGNPARSIAEEHGVATHLPKPADGLIYGPDGLLSSSQANSLRAALSAAQSAFQLPYPPPPPTASLASALFGSDSPLFASAATADPSSDLNQTSPADPTTSSPASGSSKSADKANLVSLARSLEVPLGLKLEKASLRWTGWESLSNFAGSDAAPEGGYEALVRKVITKAVDHKAEVLLGTEVTSVKLQDDMITVTDRTGEIYRGKTVICTIPLGVLKTLPSSTFSPALPARTQEAIKGTHVGVLEKLLLVYPKAWWPKAETAGSFTFLPTSTQAISDTSTPREIFDASTLITANFACPSLPDPSPTLLTYLSETPALALLKHEPAEVVEAFHHFLMSRFGVEDSPPPSRSHLTNWYTDPLARGATTTPSIVSEHGERSPMDFKELSRPAWGGKLGFAGEATEMEHRGSVAGAVVSGQREAERVDRYLTMRSEG</sequence>
<keyword evidence="5" id="KW-0274">FAD</keyword>
<evidence type="ECO:0000313" key="8">
    <source>
        <dbReference type="EMBL" id="ORX33627.1"/>
    </source>
</evidence>
<keyword evidence="9" id="KW-1185">Reference proteome</keyword>
<dbReference type="Gene3D" id="3.50.50.60">
    <property type="entry name" value="FAD/NAD(P)-binding domain"/>
    <property type="match status" value="2"/>
</dbReference>
<name>A0A1Y1U800_9TREE</name>
<dbReference type="PRINTS" id="PR00757">
    <property type="entry name" value="AMINEOXDASEF"/>
</dbReference>
<dbReference type="GO" id="GO:0016491">
    <property type="term" value="F:oxidoreductase activity"/>
    <property type="evidence" value="ECO:0007669"/>
    <property type="project" value="UniProtKB-KW"/>
</dbReference>
<dbReference type="EC" id="1.4.3.-" evidence="5"/>
<dbReference type="AlphaFoldDB" id="A0A1Y1U800"/>
<dbReference type="Proteomes" id="UP000193218">
    <property type="component" value="Unassembled WGS sequence"/>
</dbReference>
<dbReference type="Gene3D" id="3.90.660.10">
    <property type="match status" value="1"/>
</dbReference>
<protein>
    <recommendedName>
        <fullName evidence="5">Amine oxidase</fullName>
        <ecNumber evidence="5">1.4.3.-</ecNumber>
    </recommendedName>
</protein>
<keyword evidence="3 5" id="KW-0560">Oxidoreductase</keyword>
<keyword evidence="5" id="KW-0285">Flavoprotein</keyword>
<feature type="region of interest" description="Disordered" evidence="6">
    <location>
        <begin position="144"/>
        <end position="173"/>
    </location>
</feature>
<evidence type="ECO:0000256" key="5">
    <source>
        <dbReference type="RuleBase" id="RU362067"/>
    </source>
</evidence>
<dbReference type="Pfam" id="PF01593">
    <property type="entry name" value="Amino_oxidase"/>
    <property type="match status" value="1"/>
</dbReference>
<evidence type="ECO:0000256" key="6">
    <source>
        <dbReference type="SAM" id="MobiDB-lite"/>
    </source>
</evidence>
<dbReference type="GO" id="GO:0006338">
    <property type="term" value="P:chromatin remodeling"/>
    <property type="evidence" value="ECO:0007669"/>
    <property type="project" value="TreeGrafter"/>
</dbReference>
<dbReference type="InterPro" id="IPR001613">
    <property type="entry name" value="Flavin_amine_oxidase"/>
</dbReference>
<dbReference type="GeneID" id="33558985"/>
<dbReference type="InterPro" id="IPR002937">
    <property type="entry name" value="Amino_oxidase"/>
</dbReference>
<dbReference type="SUPFAM" id="SSF54373">
    <property type="entry name" value="FAD-linked reductases, C-terminal domain"/>
    <property type="match status" value="1"/>
</dbReference>
<comment type="caution">
    <text evidence="8">The sequence shown here is derived from an EMBL/GenBank/DDBJ whole genome shotgun (WGS) entry which is preliminary data.</text>
</comment>
<dbReference type="SUPFAM" id="SSF51905">
    <property type="entry name" value="FAD/NAD(P)-binding domain"/>
    <property type="match status" value="1"/>
</dbReference>
<comment type="cofactor">
    <cofactor evidence="1 5">
        <name>FAD</name>
        <dbReference type="ChEBI" id="CHEBI:57692"/>
    </cofactor>
</comment>
<evidence type="ECO:0000256" key="4">
    <source>
        <dbReference type="PIRSR" id="PIRSR601613-1"/>
    </source>
</evidence>
<accession>A0A1Y1U800</accession>
<dbReference type="PANTHER" id="PTHR10742">
    <property type="entry name" value="FLAVIN MONOAMINE OXIDASE"/>
    <property type="match status" value="1"/>
</dbReference>
<comment type="similarity">
    <text evidence="2 5">Belongs to the flavin monoamine oxidase family.</text>
</comment>
<feature type="compositionally biased region" description="Low complexity" evidence="6">
    <location>
        <begin position="155"/>
        <end position="171"/>
    </location>
</feature>
<dbReference type="InterPro" id="IPR036188">
    <property type="entry name" value="FAD/NAD-bd_sf"/>
</dbReference>
<feature type="binding site" evidence="4">
    <location>
        <begin position="33"/>
        <end position="34"/>
    </location>
    <ligand>
        <name>FAD</name>
        <dbReference type="ChEBI" id="CHEBI:57692"/>
    </ligand>
</feature>
<feature type="binding site" evidence="4">
    <location>
        <position position="244"/>
    </location>
    <ligand>
        <name>FAD</name>
        <dbReference type="ChEBI" id="CHEBI:57692"/>
    </ligand>
</feature>
<evidence type="ECO:0000256" key="2">
    <source>
        <dbReference type="ARBA" id="ARBA00005995"/>
    </source>
</evidence>